<name>A0A9D2HU79_9BACE</name>
<evidence type="ECO:0000313" key="1">
    <source>
        <dbReference type="EMBL" id="HJA84143.1"/>
    </source>
</evidence>
<dbReference type="InterPro" id="IPR019707">
    <property type="entry name" value="DUF2582"/>
</dbReference>
<accession>A0A9D2HU79</accession>
<comment type="caution">
    <text evidence="1">The sequence shown here is derived from an EMBL/GenBank/DDBJ whole genome shotgun (WGS) entry which is preliminary data.</text>
</comment>
<dbReference type="Pfam" id="PF10771">
    <property type="entry name" value="DUF2582"/>
    <property type="match status" value="1"/>
</dbReference>
<dbReference type="EMBL" id="DWZE01000112">
    <property type="protein sequence ID" value="HJA84143.1"/>
    <property type="molecule type" value="Genomic_DNA"/>
</dbReference>
<dbReference type="Proteomes" id="UP000823860">
    <property type="component" value="Unassembled WGS sequence"/>
</dbReference>
<sequence>MNVQSIGENAGIVWKQLASEHRKWEYAEVKAATGLADRDLNAAIGWLAREGKVEIEESKVGRKTIIYLTLCYYIS</sequence>
<evidence type="ECO:0000313" key="2">
    <source>
        <dbReference type="Proteomes" id="UP000823860"/>
    </source>
</evidence>
<gene>
    <name evidence="1" type="ORF">H9785_09265</name>
</gene>
<dbReference type="Gene3D" id="1.10.10.10">
    <property type="entry name" value="Winged helix-like DNA-binding domain superfamily/Winged helix DNA-binding domain"/>
    <property type="match status" value="1"/>
</dbReference>
<organism evidence="1 2">
    <name type="scientific">Candidatus Bacteroides intestinavium</name>
    <dbReference type="NCBI Taxonomy" id="2838469"/>
    <lineage>
        <taxon>Bacteria</taxon>
        <taxon>Pseudomonadati</taxon>
        <taxon>Bacteroidota</taxon>
        <taxon>Bacteroidia</taxon>
        <taxon>Bacteroidales</taxon>
        <taxon>Bacteroidaceae</taxon>
        <taxon>Bacteroides</taxon>
    </lineage>
</organism>
<proteinExistence type="predicted"/>
<reference evidence="1" key="2">
    <citation type="submission" date="2021-04" db="EMBL/GenBank/DDBJ databases">
        <authorList>
            <person name="Gilroy R."/>
        </authorList>
    </citation>
    <scope>NUCLEOTIDE SEQUENCE</scope>
    <source>
        <strain evidence="1">ChiHecec1B25-7008</strain>
    </source>
</reference>
<reference evidence="1" key="1">
    <citation type="journal article" date="2021" name="PeerJ">
        <title>Extensive microbial diversity within the chicken gut microbiome revealed by metagenomics and culture.</title>
        <authorList>
            <person name="Gilroy R."/>
            <person name="Ravi A."/>
            <person name="Getino M."/>
            <person name="Pursley I."/>
            <person name="Horton D.L."/>
            <person name="Alikhan N.F."/>
            <person name="Baker D."/>
            <person name="Gharbi K."/>
            <person name="Hall N."/>
            <person name="Watson M."/>
            <person name="Adriaenssens E.M."/>
            <person name="Foster-Nyarko E."/>
            <person name="Jarju S."/>
            <person name="Secka A."/>
            <person name="Antonio M."/>
            <person name="Oren A."/>
            <person name="Chaudhuri R.R."/>
            <person name="La Ragione R."/>
            <person name="Hildebrand F."/>
            <person name="Pallen M.J."/>
        </authorList>
    </citation>
    <scope>NUCLEOTIDE SEQUENCE</scope>
    <source>
        <strain evidence="1">ChiHecec1B25-7008</strain>
    </source>
</reference>
<protein>
    <submittedName>
        <fullName evidence="1">Winged helix-turn-helix domain-containing protein</fullName>
    </submittedName>
</protein>
<dbReference type="InterPro" id="IPR036388">
    <property type="entry name" value="WH-like_DNA-bd_sf"/>
</dbReference>
<dbReference type="AlphaFoldDB" id="A0A9D2HU79"/>